<organism evidence="2 3">
    <name type="scientific">Fructobacillus broussonetiae</name>
    <dbReference type="NCBI Taxonomy" id="2713173"/>
    <lineage>
        <taxon>Bacteria</taxon>
        <taxon>Bacillati</taxon>
        <taxon>Bacillota</taxon>
        <taxon>Bacilli</taxon>
        <taxon>Lactobacillales</taxon>
        <taxon>Lactobacillaceae</taxon>
        <taxon>Fructobacillus</taxon>
    </lineage>
</organism>
<gene>
    <name evidence="2" type="ORF">G6R29_02355</name>
</gene>
<dbReference type="EMBL" id="JAAMFK010000002">
    <property type="protein sequence ID" value="MBS9338478.1"/>
    <property type="molecule type" value="Genomic_DNA"/>
</dbReference>
<dbReference type="RefSeq" id="WP_213808758.1">
    <property type="nucleotide sequence ID" value="NZ_JAAMFK010000002.1"/>
</dbReference>
<name>A0ABS5QZ51_9LACO</name>
<keyword evidence="3" id="KW-1185">Reference proteome</keyword>
<protein>
    <recommendedName>
        <fullName evidence="4">Late embryogenesis abundant protein</fullName>
    </recommendedName>
</protein>
<dbReference type="Proteomes" id="UP001519504">
    <property type="component" value="Unassembled WGS sequence"/>
</dbReference>
<evidence type="ECO:0000256" key="1">
    <source>
        <dbReference type="SAM" id="MobiDB-lite"/>
    </source>
</evidence>
<feature type="compositionally biased region" description="Basic and acidic residues" evidence="1">
    <location>
        <begin position="92"/>
        <end position="102"/>
    </location>
</feature>
<reference evidence="2 3" key="1">
    <citation type="submission" date="2020-02" db="EMBL/GenBank/DDBJ databases">
        <title>Fructobacillus sp. isolated from paper mulberry of Taiwan.</title>
        <authorList>
            <person name="Lin S.-T."/>
        </authorList>
    </citation>
    <scope>NUCLEOTIDE SEQUENCE [LARGE SCALE GENOMIC DNA]</scope>
    <source>
        <strain evidence="2 3">M2-14</strain>
    </source>
</reference>
<evidence type="ECO:0000313" key="3">
    <source>
        <dbReference type="Proteomes" id="UP001519504"/>
    </source>
</evidence>
<feature type="region of interest" description="Disordered" evidence="1">
    <location>
        <begin position="78"/>
        <end position="102"/>
    </location>
</feature>
<evidence type="ECO:0000313" key="2">
    <source>
        <dbReference type="EMBL" id="MBS9338478.1"/>
    </source>
</evidence>
<accession>A0ABS5QZ51</accession>
<proteinExistence type="predicted"/>
<evidence type="ECO:0008006" key="4">
    <source>
        <dbReference type="Google" id="ProtNLM"/>
    </source>
</evidence>
<sequence>MKNFLLGASLFGNAALAYLLLKDDDRVADWKDKAGDMVETGKAKGQDFVSYGKQKASDLGEAGKEKFNAVKKEATAKKNEAADSLDSQLSELKNRAEEAASK</sequence>
<comment type="caution">
    <text evidence="2">The sequence shown here is derived from an EMBL/GenBank/DDBJ whole genome shotgun (WGS) entry which is preliminary data.</text>
</comment>